<dbReference type="InterPro" id="IPR017896">
    <property type="entry name" value="4Fe4S_Fe-S-bd"/>
</dbReference>
<dbReference type="Gene3D" id="1.10.1060.10">
    <property type="entry name" value="Alpha-helical ferredoxin"/>
    <property type="match status" value="1"/>
</dbReference>
<dbReference type="PANTHER" id="PTHR43255:SF1">
    <property type="entry name" value="IRON-SULFUR-BINDING OXIDOREDUCTASE FADF-RELATED"/>
    <property type="match status" value="1"/>
</dbReference>
<proteinExistence type="predicted"/>
<sequence length="686" mass="75186">MTTPLPPDMPVRPGFWNVPLWGEIGVYVVGLAAVALCVWGIVRGMKLTREGALGDPSTKTEKDPQALKRTLRAVLFADRIRETAFGNVHAALVVGFFFLFLGTALATLDWDIGHYVFGTQFLRGNVYLAYKLILDVAGVAVLAALLIGFVRRMKSVTLPRTDRFLWAYASLAFIVLSGYAVEGLRLAVEQPLWMSFSPVGSVAAKMFIALGIERAGLESVHVLLWTVHGLAALAFIATIPLTFYGHMYRTPLSIFHRKAAPLGRLPKIEAIEEQETFGLSHIEQLSAHERFQLEGCVECGRCNDVCPAVRAGTPLAPRTIVMKLRERAERLAAGLPDDGKHLTGDVVTHEELFSCTTCGACARACPAEIQTPDLIVRMRRHLALEEGAFPEGAATALENTASVGNPWGLDPYERLDWGKDLDLPVAEPGEHYDVLYWVGCAASYDRRARKVARAVVTILRAAGVKFAVMSEERCHGEFARRLGEEYLFQTAAQENIENFANYAFDRILTACPHCFNTLANEYPTFEGFPEVPVVDHATFIRELIEAGRLAGISPDATATVYHDPCYLARLNGVTNAPRSVLDAATRPLYPEETGEKTLCCGAGGGQMWAETKNPKPVNIVRLEDLKKTGARRVAVACPHCLTMLESAKATTGDEETLVRDIAEIVAERLTETKGEKCEEAEAKAEA</sequence>
<keyword evidence="3" id="KW-0560">Oxidoreductase</keyword>
<evidence type="ECO:0000313" key="8">
    <source>
        <dbReference type="EMBL" id="BBF22653.1"/>
    </source>
</evidence>
<name>A0A2Z6I879_9BURK</name>
<feature type="transmembrane region" description="Helical" evidence="6">
    <location>
        <begin position="222"/>
        <end position="244"/>
    </location>
</feature>
<feature type="domain" description="4Fe-4S ferredoxin-type" evidence="7">
    <location>
        <begin position="287"/>
        <end position="317"/>
    </location>
</feature>
<keyword evidence="6" id="KW-1133">Transmembrane helix</keyword>
<feature type="transmembrane region" description="Helical" evidence="6">
    <location>
        <begin position="128"/>
        <end position="151"/>
    </location>
</feature>
<protein>
    <recommendedName>
        <fullName evidence="7">4Fe-4S ferredoxin-type domain-containing protein</fullName>
    </recommendedName>
</protein>
<reference evidence="8 9" key="1">
    <citation type="journal article" date="2018" name="Int. J. Syst. Evol. Microbiol.">
        <title>Mesosutterella multiformis gen. nov., sp. nov., a member of the family Sutterellaceae and Sutterella megalosphaeroides sp. nov., isolated from human faeces.</title>
        <authorList>
            <person name="Sakamoto M."/>
            <person name="Ikeyama N."/>
            <person name="Kunihiro T."/>
            <person name="Iino T."/>
            <person name="Yuki M."/>
            <person name="Ohkuma M."/>
        </authorList>
    </citation>
    <scope>NUCLEOTIDE SEQUENCE [LARGE SCALE GENOMIC DNA]</scope>
    <source>
        <strain evidence="8 9">6FBBBH3</strain>
    </source>
</reference>
<keyword evidence="2" id="KW-0479">Metal-binding</keyword>
<dbReference type="InterPro" id="IPR004017">
    <property type="entry name" value="Cys_rich_dom"/>
</dbReference>
<evidence type="ECO:0000256" key="1">
    <source>
        <dbReference type="ARBA" id="ARBA00022485"/>
    </source>
</evidence>
<evidence type="ECO:0000256" key="6">
    <source>
        <dbReference type="SAM" id="Phobius"/>
    </source>
</evidence>
<dbReference type="EMBL" id="AP018786">
    <property type="protein sequence ID" value="BBF22653.1"/>
    <property type="molecule type" value="Genomic_DNA"/>
</dbReference>
<feature type="transmembrane region" description="Helical" evidence="6">
    <location>
        <begin position="163"/>
        <end position="180"/>
    </location>
</feature>
<dbReference type="OrthoDB" id="9794954at2"/>
<feature type="domain" description="4Fe-4S ferredoxin-type" evidence="7">
    <location>
        <begin position="344"/>
        <end position="375"/>
    </location>
</feature>
<dbReference type="Proteomes" id="UP000271003">
    <property type="component" value="Chromosome"/>
</dbReference>
<dbReference type="InterPro" id="IPR009051">
    <property type="entry name" value="Helical_ferredxn"/>
</dbReference>
<dbReference type="InterPro" id="IPR036197">
    <property type="entry name" value="NarG-like_sf"/>
</dbReference>
<gene>
    <name evidence="8" type="ORF">SUTMEG_05440</name>
</gene>
<dbReference type="KEGG" id="sutt:SUTMEG_05440"/>
<evidence type="ECO:0000256" key="4">
    <source>
        <dbReference type="ARBA" id="ARBA00023004"/>
    </source>
</evidence>
<dbReference type="Pfam" id="PF13183">
    <property type="entry name" value="Fer4_8"/>
    <property type="match status" value="1"/>
</dbReference>
<dbReference type="AlphaFoldDB" id="A0A2Z6I879"/>
<keyword evidence="6" id="KW-0472">Membrane</keyword>
<feature type="transmembrane region" description="Helical" evidence="6">
    <location>
        <begin position="192"/>
        <end position="210"/>
    </location>
</feature>
<dbReference type="PANTHER" id="PTHR43255">
    <property type="entry name" value="IRON-SULFUR-BINDING OXIDOREDUCTASE FADF-RELATED-RELATED"/>
    <property type="match status" value="1"/>
</dbReference>
<evidence type="ECO:0000256" key="3">
    <source>
        <dbReference type="ARBA" id="ARBA00023002"/>
    </source>
</evidence>
<evidence type="ECO:0000256" key="2">
    <source>
        <dbReference type="ARBA" id="ARBA00022723"/>
    </source>
</evidence>
<feature type="transmembrane region" description="Helical" evidence="6">
    <location>
        <begin position="20"/>
        <end position="42"/>
    </location>
</feature>
<dbReference type="InterPro" id="IPR051460">
    <property type="entry name" value="HdrC_iron-sulfur_subunit"/>
</dbReference>
<keyword evidence="4" id="KW-0408">Iron</keyword>
<accession>A0A2Z6I879</accession>
<keyword evidence="9" id="KW-1185">Reference proteome</keyword>
<dbReference type="InterPro" id="IPR017900">
    <property type="entry name" value="4Fe4S_Fe_S_CS"/>
</dbReference>
<keyword evidence="1" id="KW-0004">4Fe-4S</keyword>
<dbReference type="SUPFAM" id="SSF103501">
    <property type="entry name" value="Respiratory nitrate reductase 1 gamma chain"/>
    <property type="match status" value="1"/>
</dbReference>
<dbReference type="SUPFAM" id="SSF46548">
    <property type="entry name" value="alpha-helical ferredoxin"/>
    <property type="match status" value="1"/>
</dbReference>
<evidence type="ECO:0000256" key="5">
    <source>
        <dbReference type="ARBA" id="ARBA00023014"/>
    </source>
</evidence>
<dbReference type="PROSITE" id="PS51379">
    <property type="entry name" value="4FE4S_FER_2"/>
    <property type="match status" value="2"/>
</dbReference>
<dbReference type="GO" id="GO:0016491">
    <property type="term" value="F:oxidoreductase activity"/>
    <property type="evidence" value="ECO:0007669"/>
    <property type="project" value="UniProtKB-KW"/>
</dbReference>
<keyword evidence="5" id="KW-0411">Iron-sulfur</keyword>
<evidence type="ECO:0000313" key="9">
    <source>
        <dbReference type="Proteomes" id="UP000271003"/>
    </source>
</evidence>
<feature type="transmembrane region" description="Helical" evidence="6">
    <location>
        <begin position="88"/>
        <end position="108"/>
    </location>
</feature>
<organism evidence="8 9">
    <name type="scientific">Sutterella megalosphaeroides</name>
    <dbReference type="NCBI Taxonomy" id="2494234"/>
    <lineage>
        <taxon>Bacteria</taxon>
        <taxon>Pseudomonadati</taxon>
        <taxon>Pseudomonadota</taxon>
        <taxon>Betaproteobacteria</taxon>
        <taxon>Burkholderiales</taxon>
        <taxon>Sutterellaceae</taxon>
        <taxon>Sutterella</taxon>
    </lineage>
</organism>
<dbReference type="Pfam" id="PF02754">
    <property type="entry name" value="CCG"/>
    <property type="match status" value="2"/>
</dbReference>
<dbReference type="GO" id="GO:0005886">
    <property type="term" value="C:plasma membrane"/>
    <property type="evidence" value="ECO:0007669"/>
    <property type="project" value="TreeGrafter"/>
</dbReference>
<dbReference type="GO" id="GO:0051539">
    <property type="term" value="F:4 iron, 4 sulfur cluster binding"/>
    <property type="evidence" value="ECO:0007669"/>
    <property type="project" value="UniProtKB-KW"/>
</dbReference>
<evidence type="ECO:0000259" key="7">
    <source>
        <dbReference type="PROSITE" id="PS51379"/>
    </source>
</evidence>
<dbReference type="Gene3D" id="1.20.950.20">
    <property type="entry name" value="Transmembrane di-heme cytochromes, Chain C"/>
    <property type="match status" value="1"/>
</dbReference>
<dbReference type="PROSITE" id="PS00198">
    <property type="entry name" value="4FE4S_FER_1"/>
    <property type="match status" value="2"/>
</dbReference>
<dbReference type="RefSeq" id="WP_120176339.1">
    <property type="nucleotide sequence ID" value="NZ_AP018786.1"/>
</dbReference>
<dbReference type="GO" id="GO:0046872">
    <property type="term" value="F:metal ion binding"/>
    <property type="evidence" value="ECO:0007669"/>
    <property type="project" value="UniProtKB-KW"/>
</dbReference>
<keyword evidence="6" id="KW-0812">Transmembrane</keyword>